<dbReference type="STRING" id="105231.A0A1Y1HQA2"/>
<dbReference type="SMART" id="SM00149">
    <property type="entry name" value="PLCYc"/>
    <property type="match status" value="1"/>
</dbReference>
<dbReference type="Pfam" id="PF00168">
    <property type="entry name" value="C2"/>
    <property type="match status" value="1"/>
</dbReference>
<proteinExistence type="predicted"/>
<keyword evidence="12" id="KW-1185">Reference proteome</keyword>
<organism evidence="11 12">
    <name type="scientific">Klebsormidium nitens</name>
    <name type="common">Green alga</name>
    <name type="synonym">Ulothrix nitens</name>
    <dbReference type="NCBI Taxonomy" id="105231"/>
    <lineage>
        <taxon>Eukaryota</taxon>
        <taxon>Viridiplantae</taxon>
        <taxon>Streptophyta</taxon>
        <taxon>Klebsormidiophyceae</taxon>
        <taxon>Klebsormidiales</taxon>
        <taxon>Klebsormidiaceae</taxon>
        <taxon>Klebsormidium</taxon>
    </lineage>
</organism>
<dbReference type="Pfam" id="PF00388">
    <property type="entry name" value="PI-PLC-X"/>
    <property type="match status" value="1"/>
</dbReference>
<dbReference type="OMA" id="LAVYCHA"/>
<dbReference type="InterPro" id="IPR001192">
    <property type="entry name" value="PI-PLC_fam"/>
</dbReference>
<dbReference type="PROSITE" id="PS50008">
    <property type="entry name" value="PIPLC_Y_DOMAIN"/>
    <property type="match status" value="1"/>
</dbReference>
<evidence type="ECO:0000313" key="11">
    <source>
        <dbReference type="EMBL" id="GAQ80800.1"/>
    </source>
</evidence>
<comment type="catalytic activity">
    <reaction evidence="1 7">
        <text>a 1,2-diacyl-sn-glycero-3-phospho-(1D-myo-inositol-4,5-bisphosphate) + H2O = 1D-myo-inositol 1,4,5-trisphosphate + a 1,2-diacyl-sn-glycerol + H(+)</text>
        <dbReference type="Rhea" id="RHEA:33179"/>
        <dbReference type="ChEBI" id="CHEBI:15377"/>
        <dbReference type="ChEBI" id="CHEBI:15378"/>
        <dbReference type="ChEBI" id="CHEBI:17815"/>
        <dbReference type="ChEBI" id="CHEBI:58456"/>
        <dbReference type="ChEBI" id="CHEBI:203600"/>
        <dbReference type="EC" id="3.1.4.11"/>
    </reaction>
</comment>
<dbReference type="PANTHER" id="PTHR10336">
    <property type="entry name" value="PHOSPHOINOSITIDE-SPECIFIC PHOSPHOLIPASE C FAMILY PROTEIN"/>
    <property type="match status" value="1"/>
</dbReference>
<evidence type="ECO:0000313" key="12">
    <source>
        <dbReference type="Proteomes" id="UP000054558"/>
    </source>
</evidence>
<keyword evidence="5 7" id="KW-0443">Lipid metabolism</keyword>
<dbReference type="PROSITE" id="PS50007">
    <property type="entry name" value="PIPLC_X_DOMAIN"/>
    <property type="match status" value="1"/>
</dbReference>
<sequence length="653" mass="70781">MGNCICVPSGKIRSKLQALKHVPHTVRSLFEELAGEKGFLDVDDVQRILDSQGIGSSPAQTRQLIAKWEKAAAHDHPHLHLKRPHADAPEGREQLDLAGFYALLLDADVNAVHDVSKVTHDMSLPLSHYYWYTSHNSYLSGNQLTSDSSAAPIVDALGRGCRVIELDVWPDGNNIKVVHGMTLCKPAPVTDLLMAIKEHAFVASEYPVVLTIENHLPPVLQQLLAQLLRDILGDQLFLPPSDTNAPLLSPADLVRRFVISDKPISETEEGVKGAKKAANDAVPNADDFLQEGELDETEGTADVGRTQGAAVAGSAVPEAAGAHDPSPPAETAEAVLSATVSNEAVPEYDDSFSSLIYIPCLKPNEYVGAFKGSGRVTMANIGEPAFEKLAKSGPTLLTKFARTNVIRVYPYGLRFDSSNLDPTLAWAHGAQLAAINMQGYGRHLWLQHGLFSANGGCGYVQKPDFFFPPGAVEGGPGAEFDPSAKRPVKTTLRVRIISGRDTHKRFDALKPPDFFVRVAIYGVPADKKKIHTKTHKNTKHPIWEKEEFHFPLTVPELALLAIEVRESDTLQRDDFACQTCLPVAELRAGLRAIAMKDKKGNVIPDGRAKLLVDVSFLDAREQTGGGLRILETASLGRNGAEGSGRGLVDVPID</sequence>
<dbReference type="GO" id="GO:0051209">
    <property type="term" value="P:release of sequestered calcium ion into cytosol"/>
    <property type="evidence" value="ECO:0000318"/>
    <property type="project" value="GO_Central"/>
</dbReference>
<evidence type="ECO:0000256" key="2">
    <source>
        <dbReference type="ARBA" id="ARBA00012368"/>
    </source>
</evidence>
<evidence type="ECO:0000256" key="7">
    <source>
        <dbReference type="RuleBase" id="RU361133"/>
    </source>
</evidence>
<keyword evidence="3 7" id="KW-0378">Hydrolase</keyword>
<dbReference type="Gene3D" id="2.60.40.150">
    <property type="entry name" value="C2 domain"/>
    <property type="match status" value="1"/>
</dbReference>
<evidence type="ECO:0000256" key="8">
    <source>
        <dbReference type="SAM" id="MobiDB-lite"/>
    </source>
</evidence>
<dbReference type="InterPro" id="IPR001711">
    <property type="entry name" value="PLipase_C_Pinositol-sp_Y"/>
</dbReference>
<evidence type="ECO:0000256" key="3">
    <source>
        <dbReference type="ARBA" id="ARBA00022801"/>
    </source>
</evidence>
<protein>
    <recommendedName>
        <fullName evidence="2 7">Phosphoinositide phospholipase C</fullName>
        <ecNumber evidence="2 7">3.1.4.11</ecNumber>
    </recommendedName>
</protein>
<evidence type="ECO:0000256" key="5">
    <source>
        <dbReference type="ARBA" id="ARBA00023098"/>
    </source>
</evidence>
<evidence type="ECO:0000256" key="6">
    <source>
        <dbReference type="ARBA" id="ARBA00023224"/>
    </source>
</evidence>
<evidence type="ECO:0000259" key="9">
    <source>
        <dbReference type="PROSITE" id="PS50004"/>
    </source>
</evidence>
<gene>
    <name evidence="11" type="ORF">KFL_000630020</name>
</gene>
<reference evidence="11 12" key="1">
    <citation type="journal article" date="2014" name="Nat. Commun.">
        <title>Klebsormidium flaccidum genome reveals primary factors for plant terrestrial adaptation.</title>
        <authorList>
            <person name="Hori K."/>
            <person name="Maruyama F."/>
            <person name="Fujisawa T."/>
            <person name="Togashi T."/>
            <person name="Yamamoto N."/>
            <person name="Seo M."/>
            <person name="Sato S."/>
            <person name="Yamada T."/>
            <person name="Mori H."/>
            <person name="Tajima N."/>
            <person name="Moriyama T."/>
            <person name="Ikeuchi M."/>
            <person name="Watanabe M."/>
            <person name="Wada H."/>
            <person name="Kobayashi K."/>
            <person name="Saito M."/>
            <person name="Masuda T."/>
            <person name="Sasaki-Sekimoto Y."/>
            <person name="Mashiguchi K."/>
            <person name="Awai K."/>
            <person name="Shimojima M."/>
            <person name="Masuda S."/>
            <person name="Iwai M."/>
            <person name="Nobusawa T."/>
            <person name="Narise T."/>
            <person name="Kondo S."/>
            <person name="Saito H."/>
            <person name="Sato R."/>
            <person name="Murakawa M."/>
            <person name="Ihara Y."/>
            <person name="Oshima-Yamada Y."/>
            <person name="Ohtaka K."/>
            <person name="Satoh M."/>
            <person name="Sonobe K."/>
            <person name="Ishii M."/>
            <person name="Ohtani R."/>
            <person name="Kanamori-Sato M."/>
            <person name="Honoki R."/>
            <person name="Miyazaki D."/>
            <person name="Mochizuki H."/>
            <person name="Umetsu J."/>
            <person name="Higashi K."/>
            <person name="Shibata D."/>
            <person name="Kamiya Y."/>
            <person name="Sato N."/>
            <person name="Nakamura Y."/>
            <person name="Tabata S."/>
            <person name="Ida S."/>
            <person name="Kurokawa K."/>
            <person name="Ohta H."/>
        </authorList>
    </citation>
    <scope>NUCLEOTIDE SEQUENCE [LARGE SCALE GENOMIC DNA]</scope>
    <source>
        <strain evidence="11 12">NIES-2285</strain>
    </source>
</reference>
<dbReference type="InterPro" id="IPR035892">
    <property type="entry name" value="C2_domain_sf"/>
</dbReference>
<dbReference type="CDD" id="cd00275">
    <property type="entry name" value="C2_PLC_like"/>
    <property type="match status" value="1"/>
</dbReference>
<dbReference type="EC" id="3.1.4.11" evidence="2 7"/>
<dbReference type="Proteomes" id="UP000054558">
    <property type="component" value="Unassembled WGS sequence"/>
</dbReference>
<dbReference type="PROSITE" id="PS50004">
    <property type="entry name" value="C2"/>
    <property type="match status" value="1"/>
</dbReference>
<dbReference type="EMBL" id="DF237012">
    <property type="protein sequence ID" value="GAQ80800.1"/>
    <property type="molecule type" value="Genomic_DNA"/>
</dbReference>
<dbReference type="Pfam" id="PF00387">
    <property type="entry name" value="PI-PLC-Y"/>
    <property type="match status" value="1"/>
</dbReference>
<dbReference type="InterPro" id="IPR017946">
    <property type="entry name" value="PLC-like_Pdiesterase_TIM-brl"/>
</dbReference>
<evidence type="ECO:0000256" key="4">
    <source>
        <dbReference type="ARBA" id="ARBA00022963"/>
    </source>
</evidence>
<dbReference type="SMART" id="SM00148">
    <property type="entry name" value="PLCXc"/>
    <property type="match status" value="1"/>
</dbReference>
<dbReference type="InterPro" id="IPR000008">
    <property type="entry name" value="C2_dom"/>
</dbReference>
<feature type="domain" description="PI-PLC Y-box" evidence="10">
    <location>
        <begin position="378"/>
        <end position="466"/>
    </location>
</feature>
<dbReference type="GO" id="GO:0048015">
    <property type="term" value="P:phosphatidylinositol-mediated signaling"/>
    <property type="evidence" value="ECO:0000318"/>
    <property type="project" value="GO_Central"/>
</dbReference>
<feature type="domain" description="C2" evidence="9">
    <location>
        <begin position="472"/>
        <end position="597"/>
    </location>
</feature>
<dbReference type="PRINTS" id="PR00390">
    <property type="entry name" value="PHPHLIPASEC"/>
</dbReference>
<dbReference type="PANTHER" id="PTHR10336:SF36">
    <property type="entry name" value="1-PHOSPHATIDYLINOSITOL 4,5-BISPHOSPHATE PHOSPHODIESTERASE BETA-4"/>
    <property type="match status" value="1"/>
</dbReference>
<dbReference type="SMART" id="SM00239">
    <property type="entry name" value="C2"/>
    <property type="match status" value="1"/>
</dbReference>
<dbReference type="OrthoDB" id="269822at2759"/>
<dbReference type="AlphaFoldDB" id="A0A1Y1HQA2"/>
<feature type="region of interest" description="Disordered" evidence="8">
    <location>
        <begin position="308"/>
        <end position="329"/>
    </location>
</feature>
<keyword evidence="6" id="KW-0807">Transducer</keyword>
<dbReference type="GO" id="GO:0004435">
    <property type="term" value="F:phosphatidylinositol-4,5-bisphosphate phospholipase C activity"/>
    <property type="evidence" value="ECO:0000318"/>
    <property type="project" value="GO_Central"/>
</dbReference>
<dbReference type="SUPFAM" id="SSF51695">
    <property type="entry name" value="PLC-like phosphodiesterases"/>
    <property type="match status" value="1"/>
</dbReference>
<feature type="compositionally biased region" description="Low complexity" evidence="8">
    <location>
        <begin position="308"/>
        <end position="322"/>
    </location>
</feature>
<dbReference type="Gene3D" id="3.20.20.190">
    <property type="entry name" value="Phosphatidylinositol (PI) phosphodiesterase"/>
    <property type="match status" value="1"/>
</dbReference>
<dbReference type="SUPFAM" id="SSF49562">
    <property type="entry name" value="C2 domain (Calcium/lipid-binding domain, CaLB)"/>
    <property type="match status" value="1"/>
</dbReference>
<dbReference type="GO" id="GO:0016042">
    <property type="term" value="P:lipid catabolic process"/>
    <property type="evidence" value="ECO:0007669"/>
    <property type="project" value="UniProtKB-KW"/>
</dbReference>
<evidence type="ECO:0000259" key="10">
    <source>
        <dbReference type="PROSITE" id="PS50008"/>
    </source>
</evidence>
<name>A0A1Y1HQA2_KLENI</name>
<dbReference type="InterPro" id="IPR000909">
    <property type="entry name" value="PLipase_C_PInositol-sp_X_dom"/>
</dbReference>
<accession>A0A1Y1HQA2</accession>
<evidence type="ECO:0000256" key="1">
    <source>
        <dbReference type="ARBA" id="ARBA00001195"/>
    </source>
</evidence>
<keyword evidence="4 7" id="KW-0442">Lipid degradation</keyword>